<evidence type="ECO:0000313" key="5">
    <source>
        <dbReference type="Proteomes" id="UP000708576"/>
    </source>
</evidence>
<evidence type="ECO:0000256" key="1">
    <source>
        <dbReference type="PROSITE-ProRule" id="PRU00169"/>
    </source>
</evidence>
<dbReference type="Pfam" id="PF00072">
    <property type="entry name" value="Response_reg"/>
    <property type="match status" value="1"/>
</dbReference>
<dbReference type="InterPro" id="IPR001789">
    <property type="entry name" value="Sig_transdc_resp-reg_receiver"/>
</dbReference>
<dbReference type="PANTHER" id="PTHR37299">
    <property type="entry name" value="TRANSCRIPTIONAL REGULATOR-RELATED"/>
    <property type="match status" value="1"/>
</dbReference>
<dbReference type="EMBL" id="JAGUCO010000004">
    <property type="protein sequence ID" value="MBS2098315.1"/>
    <property type="molecule type" value="Genomic_DNA"/>
</dbReference>
<feature type="modified residue" description="4-aspartylphosphate" evidence="1">
    <location>
        <position position="57"/>
    </location>
</feature>
<accession>A0ABS5JU38</accession>
<dbReference type="InterPro" id="IPR046947">
    <property type="entry name" value="LytR-like"/>
</dbReference>
<dbReference type="PROSITE" id="PS50930">
    <property type="entry name" value="HTH_LYTTR"/>
    <property type="match status" value="1"/>
</dbReference>
<evidence type="ECO:0000259" key="2">
    <source>
        <dbReference type="PROSITE" id="PS50110"/>
    </source>
</evidence>
<dbReference type="InterPro" id="IPR011006">
    <property type="entry name" value="CheY-like_superfamily"/>
</dbReference>
<protein>
    <submittedName>
        <fullName evidence="4">Response regulator transcription factor</fullName>
    </submittedName>
</protein>
<feature type="domain" description="Response regulatory" evidence="2">
    <location>
        <begin position="5"/>
        <end position="118"/>
    </location>
</feature>
<comment type="caution">
    <text evidence="4">The sequence shown here is derived from an EMBL/GenBank/DDBJ whole genome shotgun (WGS) entry which is preliminary data.</text>
</comment>
<dbReference type="RefSeq" id="WP_212215559.1">
    <property type="nucleotide sequence ID" value="NZ_JAGUCO010000004.1"/>
</dbReference>
<feature type="domain" description="HTH LytTR-type" evidence="3">
    <location>
        <begin position="146"/>
        <end position="248"/>
    </location>
</feature>
<evidence type="ECO:0000259" key="3">
    <source>
        <dbReference type="PROSITE" id="PS50930"/>
    </source>
</evidence>
<proteinExistence type="predicted"/>
<dbReference type="Gene3D" id="2.40.50.1020">
    <property type="entry name" value="LytTr DNA-binding domain"/>
    <property type="match status" value="1"/>
</dbReference>
<keyword evidence="5" id="KW-1185">Reference proteome</keyword>
<dbReference type="SMART" id="SM00850">
    <property type="entry name" value="LytTR"/>
    <property type="match status" value="1"/>
</dbReference>
<organism evidence="4 5">
    <name type="scientific">Carboxylicivirga linearis</name>
    <dbReference type="NCBI Taxonomy" id="1628157"/>
    <lineage>
        <taxon>Bacteria</taxon>
        <taxon>Pseudomonadati</taxon>
        <taxon>Bacteroidota</taxon>
        <taxon>Bacteroidia</taxon>
        <taxon>Marinilabiliales</taxon>
        <taxon>Marinilabiliaceae</taxon>
        <taxon>Carboxylicivirga</taxon>
    </lineage>
</organism>
<name>A0ABS5JU38_9BACT</name>
<dbReference type="SMART" id="SM00448">
    <property type="entry name" value="REC"/>
    <property type="match status" value="1"/>
</dbReference>
<dbReference type="SUPFAM" id="SSF52172">
    <property type="entry name" value="CheY-like"/>
    <property type="match status" value="1"/>
</dbReference>
<dbReference type="Gene3D" id="3.40.50.2300">
    <property type="match status" value="1"/>
</dbReference>
<keyword evidence="1" id="KW-0597">Phosphoprotein</keyword>
<dbReference type="Pfam" id="PF04397">
    <property type="entry name" value="LytTR"/>
    <property type="match status" value="1"/>
</dbReference>
<evidence type="ECO:0000313" key="4">
    <source>
        <dbReference type="EMBL" id="MBS2098315.1"/>
    </source>
</evidence>
<reference evidence="4 5" key="1">
    <citation type="journal article" date="2015" name="Int. J. Syst. Evol. Microbiol.">
        <title>Carboxylicivirga linearis sp. nov., isolated from a sea cucumber culture pond.</title>
        <authorList>
            <person name="Wang F.Q."/>
            <person name="Zhou Y.X."/>
            <person name="Lin X.Z."/>
            <person name="Chen G.J."/>
            <person name="Du Z.J."/>
        </authorList>
    </citation>
    <scope>NUCLEOTIDE SEQUENCE [LARGE SCALE GENOMIC DNA]</scope>
    <source>
        <strain evidence="4 5">FB218</strain>
    </source>
</reference>
<dbReference type="Proteomes" id="UP000708576">
    <property type="component" value="Unassembled WGS sequence"/>
</dbReference>
<sequence length="252" mass="29206">MTPIKLLIVEDDLYNQKAVEKIINNHFQEIEIIGKVSSVQDGLDAVETLHPDLLILDIHLVGGTAFDILQQSKFNDYKVVFMSAYHEYALEALKFSSVDFVFKPFDINELIIAIDKAIDEIRDESYDLKIKALFDNINYQNKNKKVVLQGKNSIKVCQIQEIIWAKAIVGGANFYFEDGSYFFTNKPLRRYESILSSHAFFRCHPHYLINLVKIKEVMFKKNRIHMSNDDEVAFETRRYNQLISALDANDLN</sequence>
<dbReference type="InterPro" id="IPR007492">
    <property type="entry name" value="LytTR_DNA-bd_dom"/>
</dbReference>
<dbReference type="PROSITE" id="PS50110">
    <property type="entry name" value="RESPONSE_REGULATORY"/>
    <property type="match status" value="1"/>
</dbReference>
<dbReference type="PANTHER" id="PTHR37299:SF1">
    <property type="entry name" value="STAGE 0 SPORULATION PROTEIN A HOMOLOG"/>
    <property type="match status" value="1"/>
</dbReference>
<gene>
    <name evidence="4" type="ORF">KEM10_08480</name>
</gene>